<evidence type="ECO:0000313" key="2">
    <source>
        <dbReference type="Proteomes" id="UP000054926"/>
    </source>
</evidence>
<reference evidence="1 2" key="1">
    <citation type="submission" date="2015-11" db="EMBL/GenBank/DDBJ databases">
        <title>Genomic analysis of 38 Legionella species identifies large and diverse effector repertoires.</title>
        <authorList>
            <person name="Burstein D."/>
            <person name="Amaro F."/>
            <person name="Zusman T."/>
            <person name="Lifshitz Z."/>
            <person name="Cohen O."/>
            <person name="Gilbert J.A."/>
            <person name="Pupko T."/>
            <person name="Shuman H.A."/>
            <person name="Segal G."/>
        </authorList>
    </citation>
    <scope>NUCLEOTIDE SEQUENCE [LARGE SCALE GENOMIC DNA]</scope>
    <source>
        <strain evidence="1 2">IMVS3376</strain>
    </source>
</reference>
<dbReference type="PATRIC" id="fig|947033.5.peg.2038"/>
<comment type="caution">
    <text evidence="1">The sequence shown here is derived from an EMBL/GenBank/DDBJ whole genome shotgun (WGS) entry which is preliminary data.</text>
</comment>
<sequence>MLRMSSINLSTLLDYKNQVVVDYFCHHHPEFSEQEAKVLFADLLAWMWLNVYRAKQGKKTYLFGPLLILDEVWHAFILHTRDYVDFSMRYFEAYFHHDVEPVGQEHMMQEDELAEYLHDCFAYLGSEWVARRFATALTEANH</sequence>
<gene>
    <name evidence="1" type="ORF">Lste_1920</name>
</gene>
<dbReference type="EMBL" id="LNYY01000019">
    <property type="protein sequence ID" value="KTD68762.1"/>
    <property type="molecule type" value="Genomic_DNA"/>
</dbReference>
<proteinExistence type="predicted"/>
<dbReference type="Proteomes" id="UP000054926">
    <property type="component" value="Unassembled WGS sequence"/>
</dbReference>
<accession>A0A0W0ZID5</accession>
<name>A0A0W0ZID5_9GAMM</name>
<evidence type="ECO:0000313" key="1">
    <source>
        <dbReference type="EMBL" id="KTD68762.1"/>
    </source>
</evidence>
<organism evidence="1 2">
    <name type="scientific">Legionella steelei</name>
    <dbReference type="NCBI Taxonomy" id="947033"/>
    <lineage>
        <taxon>Bacteria</taxon>
        <taxon>Pseudomonadati</taxon>
        <taxon>Pseudomonadota</taxon>
        <taxon>Gammaproteobacteria</taxon>
        <taxon>Legionellales</taxon>
        <taxon>Legionellaceae</taxon>
        <taxon>Legionella</taxon>
    </lineage>
</organism>
<keyword evidence="2" id="KW-1185">Reference proteome</keyword>
<dbReference type="AlphaFoldDB" id="A0A0W0ZID5"/>
<protein>
    <submittedName>
        <fullName evidence="1">Uncharacterized protein</fullName>
    </submittedName>
</protein>